<dbReference type="GO" id="GO:0006508">
    <property type="term" value="P:proteolysis"/>
    <property type="evidence" value="ECO:0007669"/>
    <property type="project" value="UniProtKB-KW"/>
</dbReference>
<evidence type="ECO:0000256" key="1">
    <source>
        <dbReference type="ARBA" id="ARBA00004141"/>
    </source>
</evidence>
<comment type="subcellular location">
    <subcellularLocation>
        <location evidence="1">Membrane</location>
        <topology evidence="1">Multi-pass membrane protein</topology>
    </subcellularLocation>
</comment>
<keyword evidence="9" id="KW-0645">Protease</keyword>
<evidence type="ECO:0000259" key="8">
    <source>
        <dbReference type="Pfam" id="PF01694"/>
    </source>
</evidence>
<organism evidence="9 10">
    <name type="scientific">Aureimonas endophytica</name>
    <dbReference type="NCBI Taxonomy" id="2027858"/>
    <lineage>
        <taxon>Bacteria</taxon>
        <taxon>Pseudomonadati</taxon>
        <taxon>Pseudomonadota</taxon>
        <taxon>Alphaproteobacteria</taxon>
        <taxon>Hyphomicrobiales</taxon>
        <taxon>Aurantimonadaceae</taxon>
        <taxon>Aureimonas</taxon>
    </lineage>
</organism>
<evidence type="ECO:0000256" key="4">
    <source>
        <dbReference type="ARBA" id="ARBA00022692"/>
    </source>
</evidence>
<dbReference type="InterPro" id="IPR035952">
    <property type="entry name" value="Rhomboid-like_sf"/>
</dbReference>
<dbReference type="SUPFAM" id="SSF144091">
    <property type="entry name" value="Rhomboid-like"/>
    <property type="match status" value="1"/>
</dbReference>
<keyword evidence="3" id="KW-0997">Cell inner membrane</keyword>
<keyword evidence="10" id="KW-1185">Reference proteome</keyword>
<dbReference type="GO" id="GO:0004252">
    <property type="term" value="F:serine-type endopeptidase activity"/>
    <property type="evidence" value="ECO:0007669"/>
    <property type="project" value="InterPro"/>
</dbReference>
<dbReference type="PANTHER" id="PTHR43066">
    <property type="entry name" value="RHOMBOID-RELATED PROTEIN"/>
    <property type="match status" value="1"/>
</dbReference>
<evidence type="ECO:0000256" key="5">
    <source>
        <dbReference type="ARBA" id="ARBA00022989"/>
    </source>
</evidence>
<evidence type="ECO:0000256" key="7">
    <source>
        <dbReference type="SAM" id="Phobius"/>
    </source>
</evidence>
<feature type="transmembrane region" description="Helical" evidence="7">
    <location>
        <begin position="219"/>
        <end position="238"/>
    </location>
</feature>
<keyword evidence="6 7" id="KW-0472">Membrane</keyword>
<feature type="transmembrane region" description="Helical" evidence="7">
    <location>
        <begin position="191"/>
        <end position="213"/>
    </location>
</feature>
<keyword evidence="9" id="KW-0378">Hydrolase</keyword>
<sequence length="243" mass="25344">MTIDEAPLPETRRDSTNPPIFNIPGIVLATILLLAAVHALRVFVLGDIADANVVLDFAFIPGCYVTDCVAGFGRSAGAGLWSPLTHALLHGDWMHLGLNTIWLVAFGTPVARRLGALRYTLFSVVGALAGAGLFDLVNPTLLEPVVGASGVVSALMGGACRFAFGSLGRSAVAPAAAPRLSIGQALADRTILIFIIVFFVTNLATASSFGSYLAGGATIAWEAHLGGFIFGFLGFALFDQRAR</sequence>
<dbReference type="EMBL" id="BMIQ01000001">
    <property type="protein sequence ID" value="GGD90502.1"/>
    <property type="molecule type" value="Genomic_DNA"/>
</dbReference>
<dbReference type="RefSeq" id="WP_188906769.1">
    <property type="nucleotide sequence ID" value="NZ_BMIQ01000001.1"/>
</dbReference>
<dbReference type="Pfam" id="PF01694">
    <property type="entry name" value="Rhomboid"/>
    <property type="match status" value="1"/>
</dbReference>
<dbReference type="PANTHER" id="PTHR43066:SF26">
    <property type="entry name" value="RHOMBOID PROTEASE GLPG"/>
    <property type="match status" value="1"/>
</dbReference>
<evidence type="ECO:0000313" key="10">
    <source>
        <dbReference type="Proteomes" id="UP000644699"/>
    </source>
</evidence>
<dbReference type="AlphaFoldDB" id="A0A916ZDR3"/>
<feature type="transmembrane region" description="Helical" evidence="7">
    <location>
        <begin position="53"/>
        <end position="73"/>
    </location>
</feature>
<protein>
    <submittedName>
        <fullName evidence="9">Rhomboid family intramembrane serine protease</fullName>
    </submittedName>
</protein>
<gene>
    <name evidence="9" type="ORF">GCM10011390_06570</name>
</gene>
<dbReference type="Proteomes" id="UP000644699">
    <property type="component" value="Unassembled WGS sequence"/>
</dbReference>
<keyword evidence="2" id="KW-1003">Cell membrane</keyword>
<accession>A0A916ZDR3</accession>
<evidence type="ECO:0000256" key="6">
    <source>
        <dbReference type="ARBA" id="ARBA00023136"/>
    </source>
</evidence>
<feature type="transmembrane region" description="Helical" evidence="7">
    <location>
        <begin position="146"/>
        <end position="164"/>
    </location>
</feature>
<dbReference type="InterPro" id="IPR022764">
    <property type="entry name" value="Peptidase_S54_rhomboid_dom"/>
</dbReference>
<evidence type="ECO:0000256" key="3">
    <source>
        <dbReference type="ARBA" id="ARBA00022519"/>
    </source>
</evidence>
<evidence type="ECO:0000256" key="2">
    <source>
        <dbReference type="ARBA" id="ARBA00022475"/>
    </source>
</evidence>
<keyword evidence="5 7" id="KW-1133">Transmembrane helix</keyword>
<feature type="transmembrane region" description="Helical" evidence="7">
    <location>
        <begin position="93"/>
        <end position="111"/>
    </location>
</feature>
<keyword evidence="4 7" id="KW-0812">Transmembrane</keyword>
<dbReference type="GO" id="GO:0016020">
    <property type="term" value="C:membrane"/>
    <property type="evidence" value="ECO:0007669"/>
    <property type="project" value="UniProtKB-SubCell"/>
</dbReference>
<name>A0A916ZDR3_9HYPH</name>
<dbReference type="Gene3D" id="1.20.1540.10">
    <property type="entry name" value="Rhomboid-like"/>
    <property type="match status" value="1"/>
</dbReference>
<feature type="transmembrane region" description="Helical" evidence="7">
    <location>
        <begin position="116"/>
        <end position="134"/>
    </location>
</feature>
<reference evidence="9" key="1">
    <citation type="journal article" date="2014" name="Int. J. Syst. Evol. Microbiol.">
        <title>Complete genome sequence of Corynebacterium casei LMG S-19264T (=DSM 44701T), isolated from a smear-ripened cheese.</title>
        <authorList>
            <consortium name="US DOE Joint Genome Institute (JGI-PGF)"/>
            <person name="Walter F."/>
            <person name="Albersmeier A."/>
            <person name="Kalinowski J."/>
            <person name="Ruckert C."/>
        </authorList>
    </citation>
    <scope>NUCLEOTIDE SEQUENCE</scope>
    <source>
        <strain evidence="9">CGMCC 1.15367</strain>
    </source>
</reference>
<evidence type="ECO:0000313" key="9">
    <source>
        <dbReference type="EMBL" id="GGD90502.1"/>
    </source>
</evidence>
<feature type="transmembrane region" description="Helical" evidence="7">
    <location>
        <begin position="20"/>
        <end position="41"/>
    </location>
</feature>
<feature type="domain" description="Peptidase S54 rhomboid" evidence="8">
    <location>
        <begin position="80"/>
        <end position="233"/>
    </location>
</feature>
<proteinExistence type="predicted"/>
<comment type="caution">
    <text evidence="9">The sequence shown here is derived from an EMBL/GenBank/DDBJ whole genome shotgun (WGS) entry which is preliminary data.</text>
</comment>
<reference evidence="9" key="2">
    <citation type="submission" date="2020-09" db="EMBL/GenBank/DDBJ databases">
        <authorList>
            <person name="Sun Q."/>
            <person name="Zhou Y."/>
        </authorList>
    </citation>
    <scope>NUCLEOTIDE SEQUENCE</scope>
    <source>
        <strain evidence="9">CGMCC 1.15367</strain>
    </source>
</reference>